<comment type="caution">
    <text evidence="4">The sequence shown here is derived from an EMBL/GenBank/DDBJ whole genome shotgun (WGS) entry which is preliminary data.</text>
</comment>
<dbReference type="InterPro" id="IPR050490">
    <property type="entry name" value="Bact_solute-bd_prot1"/>
</dbReference>
<feature type="chain" id="PRO_5038807164" description="ABC transporter substrate-binding protein" evidence="3">
    <location>
        <begin position="18"/>
        <end position="426"/>
    </location>
</feature>
<dbReference type="PROSITE" id="PS51257">
    <property type="entry name" value="PROKAR_LIPOPROTEIN"/>
    <property type="match status" value="1"/>
</dbReference>
<evidence type="ECO:0000256" key="2">
    <source>
        <dbReference type="ARBA" id="ARBA00022448"/>
    </source>
</evidence>
<dbReference type="PANTHER" id="PTHR43649">
    <property type="entry name" value="ARABINOSE-BINDING PROTEIN-RELATED"/>
    <property type="match status" value="1"/>
</dbReference>
<dbReference type="SUPFAM" id="SSF53850">
    <property type="entry name" value="Periplasmic binding protein-like II"/>
    <property type="match status" value="1"/>
</dbReference>
<organism evidence="4 5">
    <name type="scientific">Shouchella clausii</name>
    <name type="common">Alkalihalobacillus clausii</name>
    <dbReference type="NCBI Taxonomy" id="79880"/>
    <lineage>
        <taxon>Bacteria</taxon>
        <taxon>Bacillati</taxon>
        <taxon>Bacillota</taxon>
        <taxon>Bacilli</taxon>
        <taxon>Bacillales</taxon>
        <taxon>Bacillaceae</taxon>
        <taxon>Shouchella</taxon>
    </lineage>
</organism>
<gene>
    <name evidence="4" type="ORF">CHH72_09740</name>
</gene>
<evidence type="ECO:0000256" key="1">
    <source>
        <dbReference type="ARBA" id="ARBA00008520"/>
    </source>
</evidence>
<keyword evidence="3" id="KW-0732">Signal</keyword>
<dbReference type="PANTHER" id="PTHR43649:SF29">
    <property type="entry name" value="OSMOPROTECTIVE COMPOUNDS-BINDING PROTEIN GGTB"/>
    <property type="match status" value="1"/>
</dbReference>
<reference evidence="4 5" key="1">
    <citation type="submission" date="2017-07" db="EMBL/GenBank/DDBJ databases">
        <title>Isolation and whole genome analysis of endospore-forming bacteria from heroin.</title>
        <authorList>
            <person name="Kalinowski J."/>
            <person name="Ahrens B."/>
            <person name="Al-Dilaimi A."/>
            <person name="Winkler A."/>
            <person name="Wibberg D."/>
            <person name="Schleenbecker U."/>
            <person name="Ruckert C."/>
            <person name="Wolfel R."/>
            <person name="Grass G."/>
        </authorList>
    </citation>
    <scope>NUCLEOTIDE SEQUENCE [LARGE SCALE GENOMIC DNA]</scope>
    <source>
        <strain evidence="4 5">7539</strain>
    </source>
</reference>
<evidence type="ECO:0000313" key="5">
    <source>
        <dbReference type="Proteomes" id="UP000216207"/>
    </source>
</evidence>
<dbReference type="Proteomes" id="UP000216207">
    <property type="component" value="Unassembled WGS sequence"/>
</dbReference>
<dbReference type="Gene3D" id="3.40.190.10">
    <property type="entry name" value="Periplasmic binding protein-like II"/>
    <property type="match status" value="2"/>
</dbReference>
<keyword evidence="2" id="KW-0813">Transport</keyword>
<dbReference type="RefSeq" id="WP_095326509.1">
    <property type="nucleotide sequence ID" value="NZ_NPCC01000011.1"/>
</dbReference>
<sequence length="426" mass="47321">MKQLTFPLMMLASIVFVGGCSSSSGGEMESSGGEREIHYLSNRTANQGQPRIVMPIMEQFQQNNPDVSLDLETIEQSDLVQRIQLLTASNALPDMFVYESAQLDDLISGDYIVNIEEALGEAGLLDNVRPAALDLMRQLSDTGEMYAVPMELNIEGFWYNKEIFQSLGLEEPQTWDELMAISDVLLENEIQPFALAGQDRWPITRFINAYAVRYYGVDAMQRVADGDLSITDEGFIKAAKTVQEMSERGYFGQGVNAMDYDAATASFLTGQSAMYYMGSWALGEMNDENQNHIGGPENIGFFNVPVVEGGVGTLEDYMMNAGIVTVFSKAGFDEPTREWFTYLYTHYADRAMSEHGMVSGLATSIEPSDDDPLTKLVLDELEQAESSALWFEATFNARKQELAETNAQQLIEGSLTPEQFMSALDE</sequence>
<dbReference type="Pfam" id="PF01547">
    <property type="entry name" value="SBP_bac_1"/>
    <property type="match status" value="1"/>
</dbReference>
<evidence type="ECO:0000313" key="4">
    <source>
        <dbReference type="EMBL" id="PAE89114.1"/>
    </source>
</evidence>
<comment type="similarity">
    <text evidence="1">Belongs to the bacterial solute-binding protein 1 family.</text>
</comment>
<evidence type="ECO:0008006" key="6">
    <source>
        <dbReference type="Google" id="ProtNLM"/>
    </source>
</evidence>
<dbReference type="EMBL" id="NPCC01000011">
    <property type="protein sequence ID" value="PAE89114.1"/>
    <property type="molecule type" value="Genomic_DNA"/>
</dbReference>
<protein>
    <recommendedName>
        <fullName evidence="6">ABC transporter substrate-binding protein</fullName>
    </recommendedName>
</protein>
<evidence type="ECO:0000256" key="3">
    <source>
        <dbReference type="SAM" id="SignalP"/>
    </source>
</evidence>
<feature type="signal peptide" evidence="3">
    <location>
        <begin position="1"/>
        <end position="17"/>
    </location>
</feature>
<dbReference type="AlphaFoldDB" id="A0A268P038"/>
<dbReference type="InterPro" id="IPR006059">
    <property type="entry name" value="SBP"/>
</dbReference>
<accession>A0A268P038</accession>
<name>A0A268P038_SHOCL</name>
<proteinExistence type="inferred from homology"/>